<keyword evidence="6 9" id="KW-1133">Transmembrane helix</keyword>
<reference evidence="11 12" key="1">
    <citation type="journal article" date="2010" name="Nature">
        <title>The sequence and de novo assembly of the giant panda genome.</title>
        <authorList>
            <person name="Li R."/>
            <person name="Fan W."/>
            <person name="Tian G."/>
            <person name="Zhu H."/>
            <person name="He L."/>
            <person name="Cai J."/>
            <person name="Huang Q."/>
            <person name="Cai Q."/>
            <person name="Li B."/>
            <person name="Bai Y."/>
            <person name="Zhang Z."/>
            <person name="Zhang Y."/>
            <person name="Wang W."/>
            <person name="Li J."/>
            <person name="Wei F."/>
            <person name="Li H."/>
            <person name="Jian M."/>
            <person name="Li J."/>
            <person name="Zhang Z."/>
            <person name="Nielsen R."/>
            <person name="Li D."/>
            <person name="Gu W."/>
            <person name="Yang Z."/>
            <person name="Xuan Z."/>
            <person name="Ryder O.A."/>
            <person name="Leung F.C."/>
            <person name="Zhou Y."/>
            <person name="Cao J."/>
            <person name="Sun X."/>
            <person name="Fu Y."/>
            <person name="Fang X."/>
            <person name="Guo X."/>
            <person name="Wang B."/>
            <person name="Hou R."/>
            <person name="Shen F."/>
            <person name="Mu B."/>
            <person name="Ni P."/>
            <person name="Lin R."/>
            <person name="Qian W."/>
            <person name="Wang G."/>
            <person name="Yu C."/>
            <person name="Nie W."/>
            <person name="Wang J."/>
            <person name="Wu Z."/>
            <person name="Liang H."/>
            <person name="Min J."/>
            <person name="Wu Q."/>
            <person name="Cheng S."/>
            <person name="Ruan J."/>
            <person name="Wang M."/>
            <person name="Shi Z."/>
            <person name="Wen M."/>
            <person name="Liu B."/>
            <person name="Ren X."/>
            <person name="Zheng H."/>
            <person name="Dong D."/>
            <person name="Cook K."/>
            <person name="Shan G."/>
            <person name="Zhang H."/>
            <person name="Kosiol C."/>
            <person name="Xie X."/>
            <person name="Lu Z."/>
            <person name="Zheng H."/>
            <person name="Li Y."/>
            <person name="Steiner C.C."/>
            <person name="Lam T.T."/>
            <person name="Lin S."/>
            <person name="Zhang Q."/>
            <person name="Li G."/>
            <person name="Tian J."/>
            <person name="Gong T."/>
            <person name="Liu H."/>
            <person name="Zhang D."/>
            <person name="Fang L."/>
            <person name="Ye C."/>
            <person name="Zhang J."/>
            <person name="Hu W."/>
            <person name="Xu A."/>
            <person name="Ren Y."/>
            <person name="Zhang G."/>
            <person name="Bruford M.W."/>
            <person name="Li Q."/>
            <person name="Ma L."/>
            <person name="Guo Y."/>
            <person name="An N."/>
            <person name="Hu Y."/>
            <person name="Zheng Y."/>
            <person name="Shi Y."/>
            <person name="Li Z."/>
            <person name="Liu Q."/>
            <person name="Chen Y."/>
            <person name="Zhao J."/>
            <person name="Qu N."/>
            <person name="Zhao S."/>
            <person name="Tian F."/>
            <person name="Wang X."/>
            <person name="Wang H."/>
            <person name="Xu L."/>
            <person name="Liu X."/>
            <person name="Vinar T."/>
            <person name="Wang Y."/>
            <person name="Lam T.W."/>
            <person name="Yiu S.M."/>
            <person name="Liu S."/>
            <person name="Zhang H."/>
            <person name="Li D."/>
            <person name="Huang Y."/>
            <person name="Wang X."/>
            <person name="Yang G."/>
            <person name="Jiang Z."/>
            <person name="Wang J."/>
            <person name="Qin N."/>
            <person name="Li L."/>
            <person name="Li J."/>
            <person name="Bolund L."/>
            <person name="Kristiansen K."/>
            <person name="Wong G.K."/>
            <person name="Olson M."/>
            <person name="Zhang X."/>
            <person name="Li S."/>
            <person name="Yang H."/>
            <person name="Wang J."/>
            <person name="Wang J."/>
        </authorList>
    </citation>
    <scope>NUCLEOTIDE SEQUENCE [LARGE SCALE GENOMIC DNA]</scope>
</reference>
<reference evidence="11" key="3">
    <citation type="submission" date="2025-09" db="UniProtKB">
        <authorList>
            <consortium name="Ensembl"/>
        </authorList>
    </citation>
    <scope>IDENTIFICATION</scope>
</reference>
<keyword evidence="5" id="KW-0813">Transport</keyword>
<dbReference type="GO" id="GO:0030318">
    <property type="term" value="P:melanocyte differentiation"/>
    <property type="evidence" value="ECO:0007669"/>
    <property type="project" value="TreeGrafter"/>
</dbReference>
<dbReference type="GO" id="GO:0015293">
    <property type="term" value="F:symporter activity"/>
    <property type="evidence" value="ECO:0007669"/>
    <property type="project" value="UniProtKB-KW"/>
</dbReference>
<organism evidence="11 12">
    <name type="scientific">Ailuropoda melanoleuca</name>
    <name type="common">Giant panda</name>
    <dbReference type="NCBI Taxonomy" id="9646"/>
    <lineage>
        <taxon>Eukaryota</taxon>
        <taxon>Metazoa</taxon>
        <taxon>Chordata</taxon>
        <taxon>Craniata</taxon>
        <taxon>Vertebrata</taxon>
        <taxon>Euteleostomi</taxon>
        <taxon>Mammalia</taxon>
        <taxon>Eutheria</taxon>
        <taxon>Laurasiatheria</taxon>
        <taxon>Carnivora</taxon>
        <taxon>Caniformia</taxon>
        <taxon>Ursidae</taxon>
        <taxon>Ailuropoda</taxon>
    </lineage>
</organism>
<dbReference type="AlphaFoldDB" id="A0A7N5KG83"/>
<dbReference type="GO" id="GO:0006874">
    <property type="term" value="P:intracellular calcium ion homeostasis"/>
    <property type="evidence" value="ECO:0007669"/>
    <property type="project" value="TreeGrafter"/>
</dbReference>
<dbReference type="GO" id="GO:0005802">
    <property type="term" value="C:trans-Golgi network"/>
    <property type="evidence" value="ECO:0007669"/>
    <property type="project" value="TreeGrafter"/>
</dbReference>
<dbReference type="PANTHER" id="PTHR10846:SF61">
    <property type="entry name" value="SODIUM_POTASSIUM_CALCIUM EXCHANGER 5"/>
    <property type="match status" value="1"/>
</dbReference>
<keyword evidence="10" id="KW-0732">Signal</keyword>
<keyword evidence="7 9" id="KW-0472">Membrane</keyword>
<comment type="subcellular location">
    <subcellularLocation>
        <location evidence="1">Membrane</location>
        <topology evidence="1">Multi-pass membrane protein</topology>
    </subcellularLocation>
</comment>
<evidence type="ECO:0000256" key="4">
    <source>
        <dbReference type="ARBA" id="ARBA00022692"/>
    </source>
</evidence>
<feature type="chain" id="PRO_5031168328" evidence="10">
    <location>
        <begin position="31"/>
        <end position="121"/>
    </location>
</feature>
<evidence type="ECO:0000256" key="9">
    <source>
        <dbReference type="SAM" id="Phobius"/>
    </source>
</evidence>
<gene>
    <name evidence="11" type="primary">SLC24A5</name>
</gene>
<dbReference type="GO" id="GO:0016020">
    <property type="term" value="C:membrane"/>
    <property type="evidence" value="ECO:0007669"/>
    <property type="project" value="UniProtKB-SubCell"/>
</dbReference>
<evidence type="ECO:0000256" key="3">
    <source>
        <dbReference type="ARBA" id="ARBA00022449"/>
    </source>
</evidence>
<evidence type="ECO:0000256" key="7">
    <source>
        <dbReference type="ARBA" id="ARBA00023136"/>
    </source>
</evidence>
<evidence type="ECO:0000256" key="2">
    <source>
        <dbReference type="ARBA" id="ARBA00005364"/>
    </source>
</evidence>
<feature type="signal peptide" evidence="10">
    <location>
        <begin position="1"/>
        <end position="30"/>
    </location>
</feature>
<accession>A0A7N5KG83</accession>
<evidence type="ECO:0000313" key="12">
    <source>
        <dbReference type="Proteomes" id="UP000008912"/>
    </source>
</evidence>
<evidence type="ECO:0000256" key="6">
    <source>
        <dbReference type="ARBA" id="ARBA00022989"/>
    </source>
</evidence>
<dbReference type="Proteomes" id="UP000008912">
    <property type="component" value="Unassembled WGS sequence"/>
</dbReference>
<evidence type="ECO:0000256" key="1">
    <source>
        <dbReference type="ARBA" id="ARBA00004141"/>
    </source>
</evidence>
<keyword evidence="3" id="KW-0050">Antiport</keyword>
<dbReference type="GO" id="GO:0005262">
    <property type="term" value="F:calcium channel activity"/>
    <property type="evidence" value="ECO:0007669"/>
    <property type="project" value="TreeGrafter"/>
</dbReference>
<dbReference type="GO" id="GO:0008273">
    <property type="term" value="F:calcium, potassium:sodium antiporter activity"/>
    <property type="evidence" value="ECO:0007669"/>
    <property type="project" value="TreeGrafter"/>
</dbReference>
<dbReference type="Ensembl" id="ENSAMET00000030602.1">
    <property type="protein sequence ID" value="ENSAMEP00000039655.1"/>
    <property type="gene ID" value="ENSAMEG00000002007.2"/>
</dbReference>
<keyword evidence="12" id="KW-1185">Reference proteome</keyword>
<name>A0A7N5KG83_AILME</name>
<protein>
    <submittedName>
        <fullName evidence="11">Solute carrier family 24 member 5</fullName>
    </submittedName>
</protein>
<evidence type="ECO:0000256" key="8">
    <source>
        <dbReference type="ARBA" id="ARBA00033627"/>
    </source>
</evidence>
<sequence>MQTEGGQRWARRALLLGILWAAARLPPLGASLPQRLPRATGNSTHCVMSPSLEFPEGFFTKQERMDGGIVIYFLIILYMFMALSIVCDEYFLPSLEIISECKWPEMSPTSFGNSVRNIGCL</sequence>
<evidence type="ECO:0000256" key="5">
    <source>
        <dbReference type="ARBA" id="ARBA00022847"/>
    </source>
</evidence>
<comment type="similarity">
    <text evidence="2">Belongs to the Ca(2+):cation antiporter (CaCA) (TC 2.A.19) family. SLC24A subfamily.</text>
</comment>
<evidence type="ECO:0000313" key="11">
    <source>
        <dbReference type="Ensembl" id="ENSAMEP00000039655.1"/>
    </source>
</evidence>
<dbReference type="GeneTree" id="ENSGT01030000234532"/>
<reference evidence="11" key="2">
    <citation type="submission" date="2025-08" db="UniProtKB">
        <authorList>
            <consortium name="Ensembl"/>
        </authorList>
    </citation>
    <scope>IDENTIFICATION</scope>
</reference>
<keyword evidence="4 9" id="KW-0812">Transmembrane</keyword>
<feature type="transmembrane region" description="Helical" evidence="9">
    <location>
        <begin position="69"/>
        <end position="92"/>
    </location>
</feature>
<proteinExistence type="inferred from homology"/>
<dbReference type="PANTHER" id="PTHR10846">
    <property type="entry name" value="SODIUM/POTASSIUM/CALCIUM EXCHANGER"/>
    <property type="match status" value="1"/>
</dbReference>
<comment type="catalytic activity">
    <reaction evidence="8">
        <text>Ca(2+)(out) + K(+)(out) + 4 Na(+)(in) = Ca(2+)(in) + K(+)(in) + 4 Na(+)(out)</text>
        <dbReference type="Rhea" id="RHEA:69967"/>
        <dbReference type="ChEBI" id="CHEBI:29101"/>
        <dbReference type="ChEBI" id="CHEBI:29103"/>
        <dbReference type="ChEBI" id="CHEBI:29108"/>
    </reaction>
</comment>
<keyword evidence="5" id="KW-0769">Symport</keyword>
<evidence type="ECO:0000256" key="10">
    <source>
        <dbReference type="SAM" id="SignalP"/>
    </source>
</evidence>
<dbReference type="InterPro" id="IPR004481">
    <property type="entry name" value="K/Na/Ca-exchanger"/>
</dbReference>